<accession>A0A0C3EBG8</accession>
<dbReference type="SUPFAM" id="SSF50685">
    <property type="entry name" value="Barwin-like endoglucanases"/>
    <property type="match status" value="1"/>
</dbReference>
<dbReference type="Proteomes" id="UP000053989">
    <property type="component" value="Unassembled WGS sequence"/>
</dbReference>
<dbReference type="InParanoid" id="A0A0C3EBG8"/>
<feature type="region of interest" description="Disordered" evidence="2">
    <location>
        <begin position="150"/>
        <end position="227"/>
    </location>
</feature>
<evidence type="ECO:0008006" key="6">
    <source>
        <dbReference type="Google" id="ProtNLM"/>
    </source>
</evidence>
<dbReference type="Gene3D" id="2.40.40.10">
    <property type="entry name" value="RlpA-like domain"/>
    <property type="match status" value="1"/>
</dbReference>
<gene>
    <name evidence="4" type="ORF">SCLCIDRAFT_1212480</name>
</gene>
<keyword evidence="5" id="KW-1185">Reference proteome</keyword>
<dbReference type="EMBL" id="KN822023">
    <property type="protein sequence ID" value="KIM65311.1"/>
    <property type="molecule type" value="Genomic_DNA"/>
</dbReference>
<organism evidence="4 5">
    <name type="scientific">Scleroderma citrinum Foug A</name>
    <dbReference type="NCBI Taxonomy" id="1036808"/>
    <lineage>
        <taxon>Eukaryota</taxon>
        <taxon>Fungi</taxon>
        <taxon>Dikarya</taxon>
        <taxon>Basidiomycota</taxon>
        <taxon>Agaricomycotina</taxon>
        <taxon>Agaricomycetes</taxon>
        <taxon>Agaricomycetidae</taxon>
        <taxon>Boletales</taxon>
        <taxon>Sclerodermatineae</taxon>
        <taxon>Sclerodermataceae</taxon>
        <taxon>Scleroderma</taxon>
    </lineage>
</organism>
<keyword evidence="1 3" id="KW-0732">Signal</keyword>
<feature type="chain" id="PRO_5002174187" description="RlpA-like protein double-psi beta-barrel domain-containing protein" evidence="3">
    <location>
        <begin position="22"/>
        <end position="268"/>
    </location>
</feature>
<dbReference type="HOGENOM" id="CLU_047639_0_1_1"/>
<proteinExistence type="predicted"/>
<dbReference type="AlphaFoldDB" id="A0A0C3EBG8"/>
<protein>
    <recommendedName>
        <fullName evidence="6">RlpA-like protein double-psi beta-barrel domain-containing protein</fullName>
    </recommendedName>
</protein>
<dbReference type="STRING" id="1036808.A0A0C3EBG8"/>
<dbReference type="PANTHER" id="PTHR31836:SF28">
    <property type="entry name" value="SRCR DOMAIN-CONTAINING PROTEIN-RELATED"/>
    <property type="match status" value="1"/>
</dbReference>
<evidence type="ECO:0000256" key="1">
    <source>
        <dbReference type="ARBA" id="ARBA00022729"/>
    </source>
</evidence>
<reference evidence="5" key="2">
    <citation type="submission" date="2015-01" db="EMBL/GenBank/DDBJ databases">
        <title>Evolutionary Origins and Diversification of the Mycorrhizal Mutualists.</title>
        <authorList>
            <consortium name="DOE Joint Genome Institute"/>
            <consortium name="Mycorrhizal Genomics Consortium"/>
            <person name="Kohler A."/>
            <person name="Kuo A."/>
            <person name="Nagy L.G."/>
            <person name="Floudas D."/>
            <person name="Copeland A."/>
            <person name="Barry K.W."/>
            <person name="Cichocki N."/>
            <person name="Veneault-Fourrey C."/>
            <person name="LaButti K."/>
            <person name="Lindquist E.A."/>
            <person name="Lipzen A."/>
            <person name="Lundell T."/>
            <person name="Morin E."/>
            <person name="Murat C."/>
            <person name="Riley R."/>
            <person name="Ohm R."/>
            <person name="Sun H."/>
            <person name="Tunlid A."/>
            <person name="Henrissat B."/>
            <person name="Grigoriev I.V."/>
            <person name="Hibbett D.S."/>
            <person name="Martin F."/>
        </authorList>
    </citation>
    <scope>NUCLEOTIDE SEQUENCE [LARGE SCALE GENOMIC DNA]</scope>
    <source>
        <strain evidence="5">Foug A</strain>
    </source>
</reference>
<dbReference type="InterPro" id="IPR051477">
    <property type="entry name" value="Expansin_CellWall"/>
</dbReference>
<sequence>MMWFSPISCLLFLSIPFIAVASEHRPAWSRRHQEVARRAPGNVDVHKRQTFANARFTFYDVGLGACGQNNVASDFIVALNVEQYGGGFPGPFCFQSITISYGGKTAQATIMDECMGCPYGGLDFSRGLFDFFASESAGVIYGTWWFGGGSGGGGDQPTTSSTPEWTPTTTTPQWTPTSTWTPPTTTEQPTTTWTPTTTSTTPTTTSTSTTTTSTSTTTTSTSSSASDTATSALAIPTDIPSQISSVIEQINDALVDLAMLLTASKNST</sequence>
<name>A0A0C3EBG8_9AGAM</name>
<dbReference type="CDD" id="cd22191">
    <property type="entry name" value="DPBB_RlpA_EXP_N-like"/>
    <property type="match status" value="1"/>
</dbReference>
<evidence type="ECO:0000256" key="2">
    <source>
        <dbReference type="SAM" id="MobiDB-lite"/>
    </source>
</evidence>
<dbReference type="PANTHER" id="PTHR31836">
    <property type="match status" value="1"/>
</dbReference>
<dbReference type="InterPro" id="IPR036908">
    <property type="entry name" value="RlpA-like_sf"/>
</dbReference>
<evidence type="ECO:0000313" key="4">
    <source>
        <dbReference type="EMBL" id="KIM65311.1"/>
    </source>
</evidence>
<reference evidence="4 5" key="1">
    <citation type="submission" date="2014-04" db="EMBL/GenBank/DDBJ databases">
        <authorList>
            <consortium name="DOE Joint Genome Institute"/>
            <person name="Kuo A."/>
            <person name="Kohler A."/>
            <person name="Nagy L.G."/>
            <person name="Floudas D."/>
            <person name="Copeland A."/>
            <person name="Barry K.W."/>
            <person name="Cichocki N."/>
            <person name="Veneault-Fourrey C."/>
            <person name="LaButti K."/>
            <person name="Lindquist E.A."/>
            <person name="Lipzen A."/>
            <person name="Lundell T."/>
            <person name="Morin E."/>
            <person name="Murat C."/>
            <person name="Sun H."/>
            <person name="Tunlid A."/>
            <person name="Henrissat B."/>
            <person name="Grigoriev I.V."/>
            <person name="Hibbett D.S."/>
            <person name="Martin F."/>
            <person name="Nordberg H.P."/>
            <person name="Cantor M.N."/>
            <person name="Hua S.X."/>
        </authorList>
    </citation>
    <scope>NUCLEOTIDE SEQUENCE [LARGE SCALE GENOMIC DNA]</scope>
    <source>
        <strain evidence="4 5">Foug A</strain>
    </source>
</reference>
<feature type="compositionally biased region" description="Low complexity" evidence="2">
    <location>
        <begin position="157"/>
        <end position="227"/>
    </location>
</feature>
<evidence type="ECO:0000256" key="3">
    <source>
        <dbReference type="SAM" id="SignalP"/>
    </source>
</evidence>
<feature type="signal peptide" evidence="3">
    <location>
        <begin position="1"/>
        <end position="21"/>
    </location>
</feature>
<dbReference type="OrthoDB" id="623670at2759"/>
<evidence type="ECO:0000313" key="5">
    <source>
        <dbReference type="Proteomes" id="UP000053989"/>
    </source>
</evidence>